<evidence type="ECO:0000256" key="1">
    <source>
        <dbReference type="SAM" id="SignalP"/>
    </source>
</evidence>
<dbReference type="KEGG" id="sbk:SHEWBE_2968"/>
<reference evidence="3" key="1">
    <citation type="submission" date="2018-06" db="EMBL/GenBank/DDBJ databases">
        <authorList>
            <person name="Cea G.-C."/>
            <person name="William W."/>
        </authorList>
    </citation>
    <scope>NUCLEOTIDE SEQUENCE [LARGE SCALE GENOMIC DNA]</scope>
    <source>
        <strain evidence="3">DB21MT-2</strain>
    </source>
</reference>
<evidence type="ECO:0000313" key="3">
    <source>
        <dbReference type="Proteomes" id="UP000250123"/>
    </source>
</evidence>
<gene>
    <name evidence="2" type="ORF">SHEWBE_2968</name>
</gene>
<dbReference type="AlphaFoldDB" id="A0A330M3U5"/>
<dbReference type="RefSeq" id="WP_112352978.1">
    <property type="nucleotide sequence ID" value="NZ_LS483452.1"/>
</dbReference>
<evidence type="ECO:0000313" key="2">
    <source>
        <dbReference type="EMBL" id="SQH76931.1"/>
    </source>
</evidence>
<accession>A0A330M3U5</accession>
<keyword evidence="1" id="KW-0732">Signal</keyword>
<feature type="signal peptide" evidence="1">
    <location>
        <begin position="1"/>
        <end position="17"/>
    </location>
</feature>
<organism evidence="2 3">
    <name type="scientific">Shewanella benthica</name>
    <dbReference type="NCBI Taxonomy" id="43661"/>
    <lineage>
        <taxon>Bacteria</taxon>
        <taxon>Pseudomonadati</taxon>
        <taxon>Pseudomonadota</taxon>
        <taxon>Gammaproteobacteria</taxon>
        <taxon>Alteromonadales</taxon>
        <taxon>Shewanellaceae</taxon>
        <taxon>Shewanella</taxon>
    </lineage>
</organism>
<name>A0A330M3U5_9GAMM</name>
<protein>
    <recommendedName>
        <fullName evidence="4">DUF4124 domain-containing protein</fullName>
    </recommendedName>
</protein>
<dbReference type="OrthoDB" id="5771047at2"/>
<dbReference type="Proteomes" id="UP000250123">
    <property type="component" value="Chromosome SHEWBE"/>
</dbReference>
<proteinExistence type="predicted"/>
<feature type="chain" id="PRO_5016260455" description="DUF4124 domain-containing protein" evidence="1">
    <location>
        <begin position="18"/>
        <end position="143"/>
    </location>
</feature>
<evidence type="ECO:0008006" key="4">
    <source>
        <dbReference type="Google" id="ProtNLM"/>
    </source>
</evidence>
<dbReference type="EMBL" id="LS483452">
    <property type="protein sequence ID" value="SQH76931.1"/>
    <property type="molecule type" value="Genomic_DNA"/>
</dbReference>
<sequence length="143" mass="16262">MKYLLFFALLVPGMAMSEVYQCADGVYQADPCDDGTEALDLSHVGSVVANNNKLDKQKSQRYFNNQQVERDINHLELQRKKAIKKRDNQLSALRNRGRWASNNLAGATWQQSLAQEMSAVNQEADTLVSTIDRQIAQLRTEFR</sequence>